<keyword evidence="5" id="KW-1015">Disulfide bond</keyword>
<evidence type="ECO:0000256" key="5">
    <source>
        <dbReference type="ARBA" id="ARBA00023157"/>
    </source>
</evidence>
<evidence type="ECO:0000313" key="8">
    <source>
        <dbReference type="EMBL" id="CAD7633127.1"/>
    </source>
</evidence>
<evidence type="ECO:0000256" key="2">
    <source>
        <dbReference type="ARBA" id="ARBA00022692"/>
    </source>
</evidence>
<feature type="compositionally biased region" description="Low complexity" evidence="6">
    <location>
        <begin position="171"/>
        <end position="185"/>
    </location>
</feature>
<keyword evidence="2" id="KW-0812">Transmembrane</keyword>
<evidence type="ECO:0000313" key="9">
    <source>
        <dbReference type="Proteomes" id="UP000759131"/>
    </source>
</evidence>
<dbReference type="InterPro" id="IPR000203">
    <property type="entry name" value="GPS"/>
</dbReference>
<proteinExistence type="predicted"/>
<dbReference type="SMART" id="SM00303">
    <property type="entry name" value="GPS"/>
    <property type="match status" value="1"/>
</dbReference>
<keyword evidence="4" id="KW-0472">Membrane</keyword>
<evidence type="ECO:0000256" key="6">
    <source>
        <dbReference type="SAM" id="MobiDB-lite"/>
    </source>
</evidence>
<keyword evidence="3" id="KW-1133">Transmembrane helix</keyword>
<dbReference type="InterPro" id="IPR046338">
    <property type="entry name" value="GAIN_dom_sf"/>
</dbReference>
<evidence type="ECO:0000259" key="7">
    <source>
        <dbReference type="PROSITE" id="PS50221"/>
    </source>
</evidence>
<dbReference type="Pfam" id="PF01825">
    <property type="entry name" value="GPS"/>
    <property type="match status" value="1"/>
</dbReference>
<accession>A0A7R9L151</accession>
<dbReference type="EMBL" id="OC866758">
    <property type="protein sequence ID" value="CAD7633127.1"/>
    <property type="molecule type" value="Genomic_DNA"/>
</dbReference>
<feature type="non-terminal residue" evidence="8">
    <location>
        <position position="1"/>
    </location>
</feature>
<dbReference type="PANTHER" id="PTHR12011:SF347">
    <property type="entry name" value="FI21270P1-RELATED"/>
    <property type="match status" value="1"/>
</dbReference>
<organism evidence="8">
    <name type="scientific">Medioppia subpectinata</name>
    <dbReference type="NCBI Taxonomy" id="1979941"/>
    <lineage>
        <taxon>Eukaryota</taxon>
        <taxon>Metazoa</taxon>
        <taxon>Ecdysozoa</taxon>
        <taxon>Arthropoda</taxon>
        <taxon>Chelicerata</taxon>
        <taxon>Arachnida</taxon>
        <taxon>Acari</taxon>
        <taxon>Acariformes</taxon>
        <taxon>Sarcoptiformes</taxon>
        <taxon>Oribatida</taxon>
        <taxon>Brachypylina</taxon>
        <taxon>Oppioidea</taxon>
        <taxon>Oppiidae</taxon>
        <taxon>Medioppia</taxon>
    </lineage>
</organism>
<reference evidence="8" key="1">
    <citation type="submission" date="2020-11" db="EMBL/GenBank/DDBJ databases">
        <authorList>
            <person name="Tran Van P."/>
        </authorList>
    </citation>
    <scope>NUCLEOTIDE SEQUENCE</scope>
</reference>
<dbReference type="AlphaFoldDB" id="A0A7R9L151"/>
<name>A0A7R9L151_9ACAR</name>
<gene>
    <name evidence="8" type="ORF">OSB1V03_LOCUS13526</name>
</gene>
<dbReference type="PANTHER" id="PTHR12011">
    <property type="entry name" value="ADHESION G-PROTEIN COUPLED RECEPTOR"/>
    <property type="match status" value="1"/>
</dbReference>
<dbReference type="Proteomes" id="UP000759131">
    <property type="component" value="Unassembled WGS sequence"/>
</dbReference>
<feature type="domain" description="GAIN-B" evidence="7">
    <location>
        <begin position="322"/>
        <end position="487"/>
    </location>
</feature>
<dbReference type="EMBL" id="CAJPIZ010012183">
    <property type="protein sequence ID" value="CAG2113557.1"/>
    <property type="molecule type" value="Genomic_DNA"/>
</dbReference>
<protein>
    <recommendedName>
        <fullName evidence="7">GAIN-B domain-containing protein</fullName>
    </recommendedName>
</protein>
<dbReference type="Gene3D" id="2.60.220.50">
    <property type="match status" value="1"/>
</dbReference>
<evidence type="ECO:0000256" key="3">
    <source>
        <dbReference type="ARBA" id="ARBA00022989"/>
    </source>
</evidence>
<dbReference type="InterPro" id="IPR057244">
    <property type="entry name" value="GAIN_B"/>
</dbReference>
<sequence>MCLKAESAQMDAFKCIAPSVFYYDTNRWTWDEARQMCSQKFDAIYEADLMQLTDASKSAAQAMMDHLVQKGLIASGKSEFATSGVCCMRKLANNRYGPLCQWLPSGDPIDGLTSSDQCHIHTVKYDTQTKVFINADGFQKVEDKSFDGHLCAFNAPKGCMATQPPPPSPTSFPSDTTTATSSDPSVIPTHSPDEVKKGLDELDERLKHLDLNVDQLLDCSEKLTDILKGGSLVTDAVLNQTLNIIDTLQQRVPKKTKDPKHLRTFTEHVVQSCSDVLESERAWDKIDHDQVKANFSSNILHFMQRSSFALGCREPSNTTNSSHEAIHKDNIVVQTFTMDYSKETTFLVKHMASSIKLPAGIPEPPRDQECIPGTAVGAVIDKLSRYLSVNFADKHELNSDIVAFSVANNQNSTQLPANVSPVVVTVKHNNLLTFGDKVQCVYWDFQQMKWSSSGCQFRVEGSDRKVSVCECNHLTNFAALMDVSGREANTKVKDILTKVCCGLSIICLVLTIGFL</sequence>
<evidence type="ECO:0000256" key="4">
    <source>
        <dbReference type="ARBA" id="ARBA00023136"/>
    </source>
</evidence>
<dbReference type="GO" id="GO:0005886">
    <property type="term" value="C:plasma membrane"/>
    <property type="evidence" value="ECO:0007669"/>
    <property type="project" value="TreeGrafter"/>
</dbReference>
<dbReference type="PROSITE" id="PS50221">
    <property type="entry name" value="GAIN_B"/>
    <property type="match status" value="1"/>
</dbReference>
<evidence type="ECO:0000256" key="1">
    <source>
        <dbReference type="ARBA" id="ARBA00004370"/>
    </source>
</evidence>
<comment type="subcellular location">
    <subcellularLocation>
        <location evidence="1">Membrane</location>
    </subcellularLocation>
</comment>
<keyword evidence="9" id="KW-1185">Reference proteome</keyword>
<dbReference type="OrthoDB" id="6437696at2759"/>
<feature type="region of interest" description="Disordered" evidence="6">
    <location>
        <begin position="161"/>
        <end position="193"/>
    </location>
</feature>